<evidence type="ECO:0000313" key="9">
    <source>
        <dbReference type="EMBL" id="SVA45861.1"/>
    </source>
</evidence>
<proteinExistence type="inferred from homology"/>
<dbReference type="AlphaFoldDB" id="A0A381W0H1"/>
<feature type="domain" description="Mannose-1-phosphate guanyltransferase C-terminal" evidence="8">
    <location>
        <begin position="97"/>
        <end position="175"/>
    </location>
</feature>
<evidence type="ECO:0000256" key="6">
    <source>
        <dbReference type="ARBA" id="ARBA00023315"/>
    </source>
</evidence>
<dbReference type="SUPFAM" id="SSF51161">
    <property type="entry name" value="Trimeric LpxA-like enzymes"/>
    <property type="match status" value="1"/>
</dbReference>
<keyword evidence="5" id="KW-0443">Lipid metabolism</keyword>
<dbReference type="InterPro" id="IPR007691">
    <property type="entry name" value="LpxD"/>
</dbReference>
<keyword evidence="3" id="KW-0808">Transferase</keyword>
<evidence type="ECO:0000259" key="8">
    <source>
        <dbReference type="Pfam" id="PF25087"/>
    </source>
</evidence>
<dbReference type="InterPro" id="IPR011004">
    <property type="entry name" value="Trimer_LpxA-like_sf"/>
</dbReference>
<dbReference type="CDD" id="cd03352">
    <property type="entry name" value="LbH_LpxD"/>
    <property type="match status" value="1"/>
</dbReference>
<keyword evidence="6" id="KW-0012">Acyltransferase</keyword>
<protein>
    <submittedName>
        <fullName evidence="9">Uncharacterized protein</fullName>
    </submittedName>
</protein>
<dbReference type="Gene3D" id="2.160.10.10">
    <property type="entry name" value="Hexapeptide repeat proteins"/>
    <property type="match status" value="1"/>
</dbReference>
<name>A0A381W0H1_9ZZZZ</name>
<keyword evidence="1" id="KW-0444">Lipid biosynthesis</keyword>
<dbReference type="GO" id="GO:0016410">
    <property type="term" value="F:N-acyltransferase activity"/>
    <property type="evidence" value="ECO:0007669"/>
    <property type="project" value="InterPro"/>
</dbReference>
<gene>
    <name evidence="9" type="ORF">METZ01_LOCUS98715</name>
</gene>
<evidence type="ECO:0000256" key="3">
    <source>
        <dbReference type="ARBA" id="ARBA00022679"/>
    </source>
</evidence>
<dbReference type="PANTHER" id="PTHR43378">
    <property type="entry name" value="UDP-3-O-ACYLGLUCOSAMINE N-ACYLTRANSFERASE"/>
    <property type="match status" value="1"/>
</dbReference>
<dbReference type="InterPro" id="IPR056729">
    <property type="entry name" value="GMPPB_C"/>
</dbReference>
<dbReference type="Pfam" id="PF04613">
    <property type="entry name" value="LpxD"/>
    <property type="match status" value="1"/>
</dbReference>
<feature type="domain" description="UDP-3-O-[3-hydroxymyristoyl] glucosamine N-acyltransferase non-repeat region" evidence="7">
    <location>
        <begin position="20"/>
        <end position="84"/>
    </location>
</feature>
<dbReference type="NCBIfam" id="TIGR01853">
    <property type="entry name" value="lipid_A_lpxD"/>
    <property type="match status" value="1"/>
</dbReference>
<accession>A0A381W0H1</accession>
<dbReference type="NCBIfam" id="NF002060">
    <property type="entry name" value="PRK00892.1"/>
    <property type="match status" value="1"/>
</dbReference>
<dbReference type="InterPro" id="IPR020573">
    <property type="entry name" value="UDP_GlcNAc_AcTrfase_non-rep"/>
</dbReference>
<keyword evidence="2" id="KW-0441">Lipid A biosynthesis</keyword>
<organism evidence="9">
    <name type="scientific">marine metagenome</name>
    <dbReference type="NCBI Taxonomy" id="408172"/>
    <lineage>
        <taxon>unclassified sequences</taxon>
        <taxon>metagenomes</taxon>
        <taxon>ecological metagenomes</taxon>
    </lineage>
</organism>
<dbReference type="EMBL" id="UINC01010296">
    <property type="protein sequence ID" value="SVA45861.1"/>
    <property type="molecule type" value="Genomic_DNA"/>
</dbReference>
<dbReference type="GO" id="GO:0016020">
    <property type="term" value="C:membrane"/>
    <property type="evidence" value="ECO:0007669"/>
    <property type="project" value="GOC"/>
</dbReference>
<evidence type="ECO:0000256" key="4">
    <source>
        <dbReference type="ARBA" id="ARBA00022737"/>
    </source>
</evidence>
<sequence>MPTLDQLAELVGGEPVGQSDLNIFGVSEIQDGKQGTISFLANPMYKKYIESTKASAVVVSDSSLLNGQNGIVVRNPKLAFSKILSEFSPRHSTQKGVHPTAVIDSSVHLGDAVSVGANVVIQENVTIEEGTRVEANSVIGCNSIIGKECIIHPRVTIYHDCTIGDRVVIFSGTVIGCDGFGFVTEHNTHYKIPQIGKVIIGSDVEIGANCVIDRATIGETIIGKMTKLDNLIHIAHNVKIGVGCLLAAGVGIAGSVTIEDYCILAGQSGVVPHVTVGSKSIIAVQSGVTKSLKGGEIYSGMPARKIYEQNKKDAILSSVSLLKNRIEKLEKIILKNDTST</sequence>
<dbReference type="HAMAP" id="MF_00523">
    <property type="entry name" value="LpxD"/>
    <property type="match status" value="1"/>
</dbReference>
<reference evidence="9" key="1">
    <citation type="submission" date="2018-05" db="EMBL/GenBank/DDBJ databases">
        <authorList>
            <person name="Lanie J.A."/>
            <person name="Ng W.-L."/>
            <person name="Kazmierczak K.M."/>
            <person name="Andrzejewski T.M."/>
            <person name="Davidsen T.M."/>
            <person name="Wayne K.J."/>
            <person name="Tettelin H."/>
            <person name="Glass J.I."/>
            <person name="Rusch D."/>
            <person name="Podicherti R."/>
            <person name="Tsui H.-C.T."/>
            <person name="Winkler M.E."/>
        </authorList>
    </citation>
    <scope>NUCLEOTIDE SEQUENCE</scope>
</reference>
<dbReference type="Pfam" id="PF25087">
    <property type="entry name" value="GMPPB_C"/>
    <property type="match status" value="1"/>
</dbReference>
<dbReference type="Gene3D" id="3.40.1390.10">
    <property type="entry name" value="MurE/MurF, N-terminal domain"/>
    <property type="match status" value="1"/>
</dbReference>
<evidence type="ECO:0000259" key="7">
    <source>
        <dbReference type="Pfam" id="PF04613"/>
    </source>
</evidence>
<dbReference type="PANTHER" id="PTHR43378:SF2">
    <property type="entry name" value="UDP-3-O-ACYLGLUCOSAMINE N-ACYLTRANSFERASE 1, MITOCHONDRIAL-RELATED"/>
    <property type="match status" value="1"/>
</dbReference>
<dbReference type="GO" id="GO:0009245">
    <property type="term" value="P:lipid A biosynthetic process"/>
    <property type="evidence" value="ECO:0007669"/>
    <property type="project" value="UniProtKB-KW"/>
</dbReference>
<evidence type="ECO:0000256" key="2">
    <source>
        <dbReference type="ARBA" id="ARBA00022556"/>
    </source>
</evidence>
<evidence type="ECO:0000256" key="1">
    <source>
        <dbReference type="ARBA" id="ARBA00022516"/>
    </source>
</evidence>
<keyword evidence="4" id="KW-0677">Repeat</keyword>
<evidence type="ECO:0000256" key="5">
    <source>
        <dbReference type="ARBA" id="ARBA00023098"/>
    </source>
</evidence>